<gene>
    <name evidence="1" type="ORF">CFL01nite_10350</name>
</gene>
<organism evidence="1 2">
    <name type="scientific">Corynebacterium flavescens</name>
    <dbReference type="NCBI Taxonomy" id="28028"/>
    <lineage>
        <taxon>Bacteria</taxon>
        <taxon>Bacillati</taxon>
        <taxon>Actinomycetota</taxon>
        <taxon>Actinomycetes</taxon>
        <taxon>Mycobacteriales</taxon>
        <taxon>Corynebacteriaceae</taxon>
        <taxon>Corynebacterium</taxon>
    </lineage>
</organism>
<dbReference type="EMBL" id="BJNB01000012">
    <property type="protein sequence ID" value="GEB97540.1"/>
    <property type="molecule type" value="Genomic_DNA"/>
</dbReference>
<protein>
    <submittedName>
        <fullName evidence="1">Uncharacterized protein</fullName>
    </submittedName>
</protein>
<proteinExistence type="predicted"/>
<sequence length="88" mass="9554">MGTGIRSQWSAPPYPRRAEHFVARTAGQAVVSGALMAYEPSMSPVMSWVKLVENLVDLPVPGQHCVSGRGTLPERDHVLAEISDRPNS</sequence>
<accession>A0AB73B6T0</accession>
<reference evidence="1 2" key="1">
    <citation type="submission" date="2019-06" db="EMBL/GenBank/DDBJ databases">
        <title>Whole genome shotgun sequence of Corynebacterium flavescens NBRC 14136.</title>
        <authorList>
            <person name="Hosoyama A."/>
            <person name="Uohara A."/>
            <person name="Ohji S."/>
            <person name="Ichikawa N."/>
        </authorList>
    </citation>
    <scope>NUCLEOTIDE SEQUENCE [LARGE SCALE GENOMIC DNA]</scope>
    <source>
        <strain evidence="1 2">NBRC 14136</strain>
    </source>
</reference>
<dbReference type="Proteomes" id="UP000315353">
    <property type="component" value="Unassembled WGS sequence"/>
</dbReference>
<evidence type="ECO:0000313" key="1">
    <source>
        <dbReference type="EMBL" id="GEB97540.1"/>
    </source>
</evidence>
<name>A0AB73B6T0_CORFL</name>
<dbReference type="AlphaFoldDB" id="A0AB73B6T0"/>
<evidence type="ECO:0000313" key="2">
    <source>
        <dbReference type="Proteomes" id="UP000315353"/>
    </source>
</evidence>
<comment type="caution">
    <text evidence="1">The sequence shown here is derived from an EMBL/GenBank/DDBJ whole genome shotgun (WGS) entry which is preliminary data.</text>
</comment>